<evidence type="ECO:0000313" key="1">
    <source>
        <dbReference type="EMBL" id="SHH48947.1"/>
    </source>
</evidence>
<dbReference type="EMBL" id="FQWQ01000003">
    <property type="protein sequence ID" value="SHH48947.1"/>
    <property type="molecule type" value="Genomic_DNA"/>
</dbReference>
<dbReference type="AlphaFoldDB" id="A0A1M5TDT8"/>
<accession>A0A1M5TDT8</accession>
<proteinExistence type="predicted"/>
<gene>
    <name evidence="1" type="ORF">SAMN04488109_4017</name>
</gene>
<protein>
    <submittedName>
        <fullName evidence="1">Uncharacterized protein</fullName>
    </submittedName>
</protein>
<keyword evidence="2" id="KW-1185">Reference proteome</keyword>
<evidence type="ECO:0000313" key="2">
    <source>
        <dbReference type="Proteomes" id="UP000184212"/>
    </source>
</evidence>
<name>A0A1M5TDT8_9BACT</name>
<organism evidence="1 2">
    <name type="scientific">Chryseolinea serpens</name>
    <dbReference type="NCBI Taxonomy" id="947013"/>
    <lineage>
        <taxon>Bacteria</taxon>
        <taxon>Pseudomonadati</taxon>
        <taxon>Bacteroidota</taxon>
        <taxon>Cytophagia</taxon>
        <taxon>Cytophagales</taxon>
        <taxon>Fulvivirgaceae</taxon>
        <taxon>Chryseolinea</taxon>
    </lineage>
</organism>
<dbReference type="Proteomes" id="UP000184212">
    <property type="component" value="Unassembled WGS sequence"/>
</dbReference>
<dbReference type="RefSeq" id="WP_221408759.1">
    <property type="nucleotide sequence ID" value="NZ_FQWQ01000003.1"/>
</dbReference>
<reference evidence="1 2" key="1">
    <citation type="submission" date="2016-11" db="EMBL/GenBank/DDBJ databases">
        <authorList>
            <person name="Jaros S."/>
            <person name="Januszkiewicz K."/>
            <person name="Wedrychowicz H."/>
        </authorList>
    </citation>
    <scope>NUCLEOTIDE SEQUENCE [LARGE SCALE GENOMIC DNA]</scope>
    <source>
        <strain evidence="1 2">DSM 24574</strain>
    </source>
</reference>
<sequence length="200" mass="22795">MRRFQTLRSLKLSKWSDLDDNHERLVLDSCLNYFKRNPYDAWFKKLDYIISGANYSYYFPLGNACHLDLIPFATARKWSDLETKEKLLLLELSGDTLGVLLKASKVNLLVLNGITVVQSFLKVSNCELEKRKIPNWTLPRIVGDGVAGYSYKGTVSKIGNIRLPRIVTVLGYNHNLQSSYGVTSDILKSIREWISNNCAT</sequence>